<dbReference type="SUPFAM" id="SSF53335">
    <property type="entry name" value="S-adenosyl-L-methionine-dependent methyltransferases"/>
    <property type="match status" value="1"/>
</dbReference>
<keyword evidence="10" id="KW-1185">Reference proteome</keyword>
<reference evidence="9 10" key="1">
    <citation type="submission" date="2021-01" db="EMBL/GenBank/DDBJ databases">
        <title>Brevundimonas vitis sp. nov., an bacterium isolated from grape (Vitis vinifera).</title>
        <authorList>
            <person name="Jiang L."/>
            <person name="Lee J."/>
        </authorList>
    </citation>
    <scope>NUCLEOTIDE SEQUENCE [LARGE SCALE GENOMIC DNA]</scope>
    <source>
        <strain evidence="9 10">GRTSA-9</strain>
    </source>
</reference>
<evidence type="ECO:0000313" key="10">
    <source>
        <dbReference type="Proteomes" id="UP000595448"/>
    </source>
</evidence>
<keyword evidence="5" id="KW-0680">Restriction system</keyword>
<evidence type="ECO:0000256" key="6">
    <source>
        <dbReference type="ARBA" id="ARBA00047422"/>
    </source>
</evidence>
<evidence type="ECO:0000313" key="9">
    <source>
        <dbReference type="EMBL" id="QQQ19221.1"/>
    </source>
</evidence>
<dbReference type="NCBIfam" id="TIGR00675">
    <property type="entry name" value="dcm"/>
    <property type="match status" value="1"/>
</dbReference>
<dbReference type="Proteomes" id="UP000595448">
    <property type="component" value="Chromosome"/>
</dbReference>
<dbReference type="Gene3D" id="3.40.50.150">
    <property type="entry name" value="Vaccinia Virus protein VP39"/>
    <property type="match status" value="1"/>
</dbReference>
<feature type="active site" evidence="7">
    <location>
        <position position="98"/>
    </location>
</feature>
<dbReference type="PANTHER" id="PTHR46098">
    <property type="entry name" value="TRNA (CYTOSINE(38)-C(5))-METHYLTRANSFERASE"/>
    <property type="match status" value="1"/>
</dbReference>
<dbReference type="GO" id="GO:0008168">
    <property type="term" value="F:methyltransferase activity"/>
    <property type="evidence" value="ECO:0007669"/>
    <property type="project" value="UniProtKB-KW"/>
</dbReference>
<keyword evidence="2 7" id="KW-0489">Methyltransferase</keyword>
<comment type="similarity">
    <text evidence="7 8">Belongs to the class I-like SAM-binding methyltransferase superfamily. C5-methyltransferase family.</text>
</comment>
<evidence type="ECO:0000256" key="4">
    <source>
        <dbReference type="ARBA" id="ARBA00022691"/>
    </source>
</evidence>
<dbReference type="PROSITE" id="PS51679">
    <property type="entry name" value="SAM_MT_C5"/>
    <property type="match status" value="1"/>
</dbReference>
<evidence type="ECO:0000256" key="7">
    <source>
        <dbReference type="PROSITE-ProRule" id="PRU01016"/>
    </source>
</evidence>
<dbReference type="Gene3D" id="3.90.120.10">
    <property type="entry name" value="DNA Methylase, subunit A, domain 2"/>
    <property type="match status" value="1"/>
</dbReference>
<dbReference type="Pfam" id="PF00145">
    <property type="entry name" value="DNA_methylase"/>
    <property type="match status" value="1"/>
</dbReference>
<keyword evidence="4 7" id="KW-0949">S-adenosyl-L-methionine</keyword>
<dbReference type="InterPro" id="IPR001525">
    <property type="entry name" value="C5_MeTfrase"/>
</dbReference>
<gene>
    <name evidence="9" type="ORF">JIP62_03640</name>
</gene>
<evidence type="ECO:0000256" key="2">
    <source>
        <dbReference type="ARBA" id="ARBA00022603"/>
    </source>
</evidence>
<dbReference type="GO" id="GO:0032259">
    <property type="term" value="P:methylation"/>
    <property type="evidence" value="ECO:0007669"/>
    <property type="project" value="UniProtKB-KW"/>
</dbReference>
<comment type="catalytic activity">
    <reaction evidence="6">
        <text>a 2'-deoxycytidine in DNA + S-adenosyl-L-methionine = a 5-methyl-2'-deoxycytidine in DNA + S-adenosyl-L-homocysteine + H(+)</text>
        <dbReference type="Rhea" id="RHEA:13681"/>
        <dbReference type="Rhea" id="RHEA-COMP:11369"/>
        <dbReference type="Rhea" id="RHEA-COMP:11370"/>
        <dbReference type="ChEBI" id="CHEBI:15378"/>
        <dbReference type="ChEBI" id="CHEBI:57856"/>
        <dbReference type="ChEBI" id="CHEBI:59789"/>
        <dbReference type="ChEBI" id="CHEBI:85452"/>
        <dbReference type="ChEBI" id="CHEBI:85454"/>
        <dbReference type="EC" id="2.1.1.37"/>
    </reaction>
</comment>
<sequence length="401" mass="43053">MASSAPPSAPWAAPTSDPGFLTALAVYAFHEFFAGGGMVRAGLGGGWTCRFANDIDAGKAATYRDNWGANGLHVGDVRALKPDDLPEAADLAWASFPCQDLSLAGRGRGLGGERSGTFHAFWSLMTALGDLGRGPRIVAIENVCGTLTSRGGQDFVAICRTFAEAGYRFGAMVIDAALFVPQSRPRLFIIGVRDDVGVPSSLMASEPVAAFLSPALSRSIAELPAEVARRAFWWALPVPTRRDTTLADMIDDTAWHTPAQTQTLLELMSPLHRARIAQAQDLGGRHVGSVFRRTRADGRGGRVQRAEVRFDGLAGCLRTPSGGSSRQSLLMINDGVIQSRLISPRETARLMGLDDSYRLPRGTHRAYHLTGDGVVVPVVRHLARHIFEPILDQSLSSREAA</sequence>
<dbReference type="PANTHER" id="PTHR46098:SF1">
    <property type="entry name" value="TRNA (CYTOSINE(38)-C(5))-METHYLTRANSFERASE"/>
    <property type="match status" value="1"/>
</dbReference>
<evidence type="ECO:0000256" key="5">
    <source>
        <dbReference type="ARBA" id="ARBA00022747"/>
    </source>
</evidence>
<dbReference type="EMBL" id="CP067977">
    <property type="protein sequence ID" value="QQQ19221.1"/>
    <property type="molecule type" value="Genomic_DNA"/>
</dbReference>
<accession>A0ABX7BPQ2</accession>
<dbReference type="InterPro" id="IPR050750">
    <property type="entry name" value="C5-MTase"/>
</dbReference>
<dbReference type="InterPro" id="IPR029063">
    <property type="entry name" value="SAM-dependent_MTases_sf"/>
</dbReference>
<evidence type="ECO:0000256" key="3">
    <source>
        <dbReference type="ARBA" id="ARBA00022679"/>
    </source>
</evidence>
<evidence type="ECO:0000256" key="1">
    <source>
        <dbReference type="ARBA" id="ARBA00011975"/>
    </source>
</evidence>
<evidence type="ECO:0000256" key="8">
    <source>
        <dbReference type="RuleBase" id="RU000416"/>
    </source>
</evidence>
<proteinExistence type="inferred from homology"/>
<protein>
    <recommendedName>
        <fullName evidence="1">DNA (cytosine-5-)-methyltransferase</fullName>
        <ecNumber evidence="1">2.1.1.37</ecNumber>
    </recommendedName>
</protein>
<keyword evidence="3 7" id="KW-0808">Transferase</keyword>
<dbReference type="PRINTS" id="PR00105">
    <property type="entry name" value="C5METTRFRASE"/>
</dbReference>
<name>A0ABX7BPQ2_9CAUL</name>
<dbReference type="EC" id="2.1.1.37" evidence="1"/>
<organism evidence="9 10">
    <name type="scientific">Brevundimonas vitisensis</name>
    <dbReference type="NCBI Taxonomy" id="2800818"/>
    <lineage>
        <taxon>Bacteria</taxon>
        <taxon>Pseudomonadati</taxon>
        <taxon>Pseudomonadota</taxon>
        <taxon>Alphaproteobacteria</taxon>
        <taxon>Caulobacterales</taxon>
        <taxon>Caulobacteraceae</taxon>
        <taxon>Brevundimonas</taxon>
    </lineage>
</organism>